<organism evidence="7 8">
    <name type="scientific">Chrysophaeum taylorii</name>
    <dbReference type="NCBI Taxonomy" id="2483200"/>
    <lineage>
        <taxon>Eukaryota</taxon>
        <taxon>Sar</taxon>
        <taxon>Stramenopiles</taxon>
        <taxon>Ochrophyta</taxon>
        <taxon>Pelagophyceae</taxon>
        <taxon>Pelagomonadales</taxon>
        <taxon>Pelagomonadaceae</taxon>
        <taxon>Chrysophaeum</taxon>
    </lineage>
</organism>
<evidence type="ECO:0000259" key="6">
    <source>
        <dbReference type="PROSITE" id="PS51845"/>
    </source>
</evidence>
<dbReference type="CDD" id="cd00077">
    <property type="entry name" value="HDc"/>
    <property type="match status" value="1"/>
</dbReference>
<comment type="cofactor">
    <cofactor evidence="3">
        <name>a divalent metal cation</name>
        <dbReference type="ChEBI" id="CHEBI:60240"/>
    </cofactor>
    <text evidence="3">Binds 2 divalent metal cations per subunit. Site 1 may preferentially bind zinc ions, while site 2 has a preference for magnesium and/or manganese ions.</text>
</comment>
<feature type="region of interest" description="Disordered" evidence="4">
    <location>
        <begin position="1"/>
        <end position="22"/>
    </location>
</feature>
<dbReference type="InterPro" id="IPR023088">
    <property type="entry name" value="PDEase"/>
</dbReference>
<dbReference type="PROSITE" id="PS00126">
    <property type="entry name" value="PDEASE_I_1"/>
    <property type="match status" value="1"/>
</dbReference>
<feature type="binding site" evidence="2">
    <location>
        <position position="102"/>
    </location>
    <ligand>
        <name>Zn(2+)</name>
        <dbReference type="ChEBI" id="CHEBI:29105"/>
        <label>1</label>
    </ligand>
</feature>
<dbReference type="GO" id="GO:0004114">
    <property type="term" value="F:3',5'-cyclic-nucleotide phosphodiesterase activity"/>
    <property type="evidence" value="ECO:0007669"/>
    <property type="project" value="InterPro"/>
</dbReference>
<dbReference type="InterPro" id="IPR023174">
    <property type="entry name" value="PDEase_CS"/>
</dbReference>
<feature type="region of interest" description="Disordered" evidence="4">
    <location>
        <begin position="430"/>
        <end position="459"/>
    </location>
</feature>
<proteinExistence type="inferred from homology"/>
<dbReference type="InterPro" id="IPR029787">
    <property type="entry name" value="Nucleotide_cyclase"/>
</dbReference>
<reference evidence="7" key="1">
    <citation type="submission" date="2023-01" db="EMBL/GenBank/DDBJ databases">
        <title>Metagenome sequencing of chrysophaentin producing Chrysophaeum taylorii.</title>
        <authorList>
            <person name="Davison J."/>
            <person name="Bewley C."/>
        </authorList>
    </citation>
    <scope>NUCLEOTIDE SEQUENCE</scope>
    <source>
        <strain evidence="7">NIES-1699</strain>
    </source>
</reference>
<sequence length="1292" mass="144384">MGKSSAARVHALDDDDDDKGVDDAEEAAAAAHDRVLRWDFDVTREAPRDNVTTCVRVLFRYFAQPTGFDIPEACLRGYVEDVRTNTTTSWVDEVPLYHNFDHGVDVLLQATYYAFVAGARDMLTAVDMLGLAIAALGHDVSHPGLNNAYHVNTQHDLAIRYSDASVLEAHSAAVVAAMLRDHQVLARVPEKDFRRIRTVVCASILGTDMSIHFKTMERLAAFVETHPWAAAAAADASCVGDHPKKQRKYLEEPEDRKFLCDVLLHCADVSNPSRPWEICKKWSDRVVEEFFRQGDKERALGLPISPNCNRETASQPTLSIGFSDFVVKPLFVQVATILPVLDDAAIKHLAINRERWQELKNIQASSSPPTKNEAPNNKKKKQKRMNDDDDDGEILAAAVSVDSVAPRETKTTRASSRKQRMLLVDRARGSAGGVRTSVMGNSSKKTVRQKQQQQQDTDARKQLEATRLMISEQLQLHEGVDIMLKDESTEKTTMTPNYNNLVTYGQDLVDRLYDAHQSRSVQTLFFLITVVALVGNSFRYAFLSPKADTSVNVVLAVVLFLFASEIALLCVAEKGYRSSATVAFDVVGAASLVLDVPWLQGGRNSPIFAQQAKAARGTTRVARAVRLIRFVRFVRLVRVARAMRAFIPLRRSAEDEKREKTPRVRTKDDEASSGARTTTTRRNDLANMGSKLSELLSRRTLLLLLLVLLVVPYLEVRPDVFTPQVQLLRAMANMTHAQRVFYVDTQYERKFDVLYLRIGGYEYVPRKTDELEELRFNERVTYEEDYAGSMMVSSSAAPTKSKVIQNYRATIREAAVYDILLITFISLLLVASSYGFSQIAEDVVVLPVDRMLRLVSKVARALDMLRRDAQQGDVVETDFLEHSIGKISEILQFGFGTTLSMLGESLSKTTVASVESVNVEAAFVFLDMHNYHASTRTNEVLSEAIFSYVNVVAHVVREAVAAYHGGEARSTGNSFLLVWRSKEDANATTTTEEIRRPGWNGLEYVDLPEKTACDLAFKTIARCALDTAHLNSVADKAKDVASQLVALNFSEEDEHDRQRLVSRLYATLNASLNRVQQRSNGEFKRTRTIERTAAKLEKYGCALVFASGLHYGAAIETRPSGAEPADYADCFFVSPDVNLAAKLEAVASGVYGCTMIMSGQFVAHLSPQTRLRTRQVDRARLKRTDHPVTLHTYDFLPLELQTQYARARPFIQLSELAAIFDFETPGLCEDYLRQFRAALDAYLHGDWASAYHRFEKVAALQPTDAPPQAIMSFMATHGNTCPPSWRGYRDLS</sequence>
<name>A0AAD7U9T2_9STRA</name>
<dbReference type="PANTHER" id="PTHR43336:SF3">
    <property type="entry name" value="GUANYLATE CYCLASE DOMAIN-CONTAINING PROTEIN"/>
    <property type="match status" value="1"/>
</dbReference>
<feature type="binding site" evidence="2">
    <location>
        <position position="139"/>
    </location>
    <ligand>
        <name>Zn(2+)</name>
        <dbReference type="ChEBI" id="CHEBI:29105"/>
        <label>2</label>
    </ligand>
</feature>
<accession>A0AAD7U9T2</accession>
<keyword evidence="3" id="KW-0378">Hydrolase</keyword>
<keyword evidence="2 3" id="KW-0479">Metal-binding</keyword>
<protein>
    <recommendedName>
        <fullName evidence="3">Phosphodiesterase</fullName>
        <ecNumber evidence="3">3.1.4.-</ecNumber>
    </recommendedName>
</protein>
<gene>
    <name evidence="7" type="ORF">CTAYLR_001846</name>
</gene>
<feature type="transmembrane region" description="Helical" evidence="5">
    <location>
        <begin position="553"/>
        <end position="572"/>
    </location>
</feature>
<dbReference type="PANTHER" id="PTHR43336">
    <property type="entry name" value="OXYGEN SENSOR HISTIDINE KINASE RESPONSE REGULATOR DEVS/DOSS"/>
    <property type="match status" value="1"/>
</dbReference>
<keyword evidence="5" id="KW-1133">Transmembrane helix</keyword>
<feature type="binding site" evidence="2">
    <location>
        <position position="139"/>
    </location>
    <ligand>
        <name>Zn(2+)</name>
        <dbReference type="ChEBI" id="CHEBI:29105"/>
        <label>1</label>
    </ligand>
</feature>
<dbReference type="Pfam" id="PF00233">
    <property type="entry name" value="PDEase_I"/>
    <property type="match status" value="1"/>
</dbReference>
<evidence type="ECO:0000313" key="8">
    <source>
        <dbReference type="Proteomes" id="UP001230188"/>
    </source>
</evidence>
<dbReference type="Proteomes" id="UP001230188">
    <property type="component" value="Unassembled WGS sequence"/>
</dbReference>
<dbReference type="InterPro" id="IPR036971">
    <property type="entry name" value="PDEase_catalytic_dom_sf"/>
</dbReference>
<feature type="active site" description="Proton donor" evidence="1">
    <location>
        <position position="98"/>
    </location>
</feature>
<feature type="region of interest" description="Disordered" evidence="4">
    <location>
        <begin position="657"/>
        <end position="682"/>
    </location>
</feature>
<dbReference type="SUPFAM" id="SSF55073">
    <property type="entry name" value="Nucleotide cyclase"/>
    <property type="match status" value="1"/>
</dbReference>
<evidence type="ECO:0000256" key="1">
    <source>
        <dbReference type="PIRSR" id="PIRSR623088-1"/>
    </source>
</evidence>
<evidence type="ECO:0000256" key="2">
    <source>
        <dbReference type="PIRSR" id="PIRSR623088-3"/>
    </source>
</evidence>
<evidence type="ECO:0000313" key="7">
    <source>
        <dbReference type="EMBL" id="KAJ8600007.1"/>
    </source>
</evidence>
<dbReference type="InterPro" id="IPR003607">
    <property type="entry name" value="HD/PDEase_dom"/>
</dbReference>
<dbReference type="SMART" id="SM00471">
    <property type="entry name" value="HDc"/>
    <property type="match status" value="1"/>
</dbReference>
<feature type="compositionally biased region" description="Basic and acidic residues" evidence="4">
    <location>
        <begin position="657"/>
        <end position="670"/>
    </location>
</feature>
<feature type="domain" description="PDEase" evidence="6">
    <location>
        <begin position="13"/>
        <end position="363"/>
    </location>
</feature>
<dbReference type="InterPro" id="IPR002073">
    <property type="entry name" value="PDEase_catalytic_dom"/>
</dbReference>
<evidence type="ECO:0000256" key="5">
    <source>
        <dbReference type="SAM" id="Phobius"/>
    </source>
</evidence>
<keyword evidence="8" id="KW-1185">Reference proteome</keyword>
<dbReference type="PROSITE" id="PS51845">
    <property type="entry name" value="PDEASE_I_2"/>
    <property type="match status" value="1"/>
</dbReference>
<feature type="compositionally biased region" description="Acidic residues" evidence="4">
    <location>
        <begin position="13"/>
        <end position="22"/>
    </location>
</feature>
<feature type="binding site" evidence="2">
    <location>
        <position position="268"/>
    </location>
    <ligand>
        <name>Zn(2+)</name>
        <dbReference type="ChEBI" id="CHEBI:29105"/>
        <label>1</label>
    </ligand>
</feature>
<dbReference type="GO" id="GO:0046872">
    <property type="term" value="F:metal ion binding"/>
    <property type="evidence" value="ECO:0007669"/>
    <property type="project" value="UniProtKB-KW"/>
</dbReference>
<dbReference type="SUPFAM" id="SSF109604">
    <property type="entry name" value="HD-domain/PDEase-like"/>
    <property type="match status" value="1"/>
</dbReference>
<evidence type="ECO:0000256" key="3">
    <source>
        <dbReference type="RuleBase" id="RU363067"/>
    </source>
</evidence>
<feature type="transmembrane region" description="Helical" evidence="5">
    <location>
        <begin position="521"/>
        <end position="541"/>
    </location>
</feature>
<evidence type="ECO:0000256" key="4">
    <source>
        <dbReference type="SAM" id="MobiDB-lite"/>
    </source>
</evidence>
<dbReference type="Gene3D" id="1.10.1300.10">
    <property type="entry name" value="3'5'-cyclic nucleotide phosphodiesterase, catalytic domain"/>
    <property type="match status" value="1"/>
</dbReference>
<feature type="region of interest" description="Disordered" evidence="4">
    <location>
        <begin position="360"/>
        <end position="417"/>
    </location>
</feature>
<dbReference type="PRINTS" id="PR00387">
    <property type="entry name" value="PDIESTERASE1"/>
</dbReference>
<feature type="compositionally biased region" description="Polar residues" evidence="4">
    <location>
        <begin position="360"/>
        <end position="375"/>
    </location>
</feature>
<dbReference type="EMBL" id="JAQMWT010000531">
    <property type="protein sequence ID" value="KAJ8600007.1"/>
    <property type="molecule type" value="Genomic_DNA"/>
</dbReference>
<feature type="binding site" evidence="2">
    <location>
        <position position="138"/>
    </location>
    <ligand>
        <name>Zn(2+)</name>
        <dbReference type="ChEBI" id="CHEBI:29105"/>
        <label>1</label>
    </ligand>
</feature>
<dbReference type="Gene3D" id="3.30.70.1230">
    <property type="entry name" value="Nucleotide cyclase"/>
    <property type="match status" value="1"/>
</dbReference>
<comment type="caution">
    <text evidence="7">The sequence shown here is derived from an EMBL/GenBank/DDBJ whole genome shotgun (WGS) entry which is preliminary data.</text>
</comment>
<keyword evidence="5" id="KW-0812">Transmembrane</keyword>
<dbReference type="EC" id="3.1.4.-" evidence="3"/>
<comment type="similarity">
    <text evidence="3">Belongs to the cyclic nucleotide phosphodiesterase family.</text>
</comment>
<keyword evidence="5" id="KW-0472">Membrane</keyword>
<dbReference type="GO" id="GO:0007165">
    <property type="term" value="P:signal transduction"/>
    <property type="evidence" value="ECO:0007669"/>
    <property type="project" value="InterPro"/>
</dbReference>